<dbReference type="RefSeq" id="XP_033380682.1">
    <property type="nucleotide sequence ID" value="XM_033525344.1"/>
</dbReference>
<accession>A0A6A5XHB3</accession>
<sequence length="126" mass="13003">MSSFAKHPTLLAVAVAHGLLGLGHTTKGLEQFSHPSIDKLPVTLRGAVKAGWYEGSVFFLIAGLLNYKWSQSALALASGPDKAIAALLTALLFGAGANYYRTGDKPTGVLLAIVGALQGWGAKGAL</sequence>
<dbReference type="Proteomes" id="UP000799778">
    <property type="component" value="Unassembled WGS sequence"/>
</dbReference>
<proteinExistence type="predicted"/>
<name>A0A6A5XHB3_9PLEO</name>
<reference evidence="1" key="1">
    <citation type="journal article" date="2020" name="Stud. Mycol.">
        <title>101 Dothideomycetes genomes: a test case for predicting lifestyles and emergence of pathogens.</title>
        <authorList>
            <person name="Haridas S."/>
            <person name="Albert R."/>
            <person name="Binder M."/>
            <person name="Bloem J."/>
            <person name="Labutti K."/>
            <person name="Salamov A."/>
            <person name="Andreopoulos B."/>
            <person name="Baker S."/>
            <person name="Barry K."/>
            <person name="Bills G."/>
            <person name="Bluhm B."/>
            <person name="Cannon C."/>
            <person name="Castanera R."/>
            <person name="Culley D."/>
            <person name="Daum C."/>
            <person name="Ezra D."/>
            <person name="Gonzalez J."/>
            <person name="Henrissat B."/>
            <person name="Kuo A."/>
            <person name="Liang C."/>
            <person name="Lipzen A."/>
            <person name="Lutzoni F."/>
            <person name="Magnuson J."/>
            <person name="Mondo S."/>
            <person name="Nolan M."/>
            <person name="Ohm R."/>
            <person name="Pangilinan J."/>
            <person name="Park H.-J."/>
            <person name="Ramirez L."/>
            <person name="Alfaro M."/>
            <person name="Sun H."/>
            <person name="Tritt A."/>
            <person name="Yoshinaga Y."/>
            <person name="Zwiers L.-H."/>
            <person name="Turgeon B."/>
            <person name="Goodwin S."/>
            <person name="Spatafora J."/>
            <person name="Crous P."/>
            <person name="Grigoriev I."/>
        </authorList>
    </citation>
    <scope>NUCLEOTIDE SEQUENCE</scope>
    <source>
        <strain evidence="1">CBS 175.79</strain>
    </source>
</reference>
<protein>
    <submittedName>
        <fullName evidence="1">Uncharacterized protein</fullName>
    </submittedName>
</protein>
<organism evidence="1 2">
    <name type="scientific">Aaosphaeria arxii CBS 175.79</name>
    <dbReference type="NCBI Taxonomy" id="1450172"/>
    <lineage>
        <taxon>Eukaryota</taxon>
        <taxon>Fungi</taxon>
        <taxon>Dikarya</taxon>
        <taxon>Ascomycota</taxon>
        <taxon>Pezizomycotina</taxon>
        <taxon>Dothideomycetes</taxon>
        <taxon>Pleosporomycetidae</taxon>
        <taxon>Pleosporales</taxon>
        <taxon>Pleosporales incertae sedis</taxon>
        <taxon>Aaosphaeria</taxon>
    </lineage>
</organism>
<dbReference type="AlphaFoldDB" id="A0A6A5XHB3"/>
<evidence type="ECO:0000313" key="2">
    <source>
        <dbReference type="Proteomes" id="UP000799778"/>
    </source>
</evidence>
<dbReference type="EMBL" id="ML978073">
    <property type="protein sequence ID" value="KAF2012343.1"/>
    <property type="molecule type" value="Genomic_DNA"/>
</dbReference>
<gene>
    <name evidence="1" type="ORF">BU24DRAFT_397412</name>
</gene>
<dbReference type="GeneID" id="54282741"/>
<evidence type="ECO:0000313" key="1">
    <source>
        <dbReference type="EMBL" id="KAF2012343.1"/>
    </source>
</evidence>
<dbReference type="OrthoDB" id="5399817at2759"/>
<keyword evidence="2" id="KW-1185">Reference proteome</keyword>